<dbReference type="Proteomes" id="UP000282876">
    <property type="component" value="Unassembled WGS sequence"/>
</dbReference>
<proteinExistence type="predicted"/>
<organism evidence="1 2">
    <name type="scientific">Tubulinosema ratisbonensis</name>
    <dbReference type="NCBI Taxonomy" id="291195"/>
    <lineage>
        <taxon>Eukaryota</taxon>
        <taxon>Fungi</taxon>
        <taxon>Fungi incertae sedis</taxon>
        <taxon>Microsporidia</taxon>
        <taxon>Tubulinosematoidea</taxon>
        <taxon>Tubulinosematidae</taxon>
        <taxon>Tubulinosema</taxon>
    </lineage>
</organism>
<accession>A0A437ALB1</accession>
<name>A0A437ALB1_9MICR</name>
<dbReference type="EMBL" id="RCSS01000375">
    <property type="protein sequence ID" value="RVD91894.1"/>
    <property type="molecule type" value="Genomic_DNA"/>
</dbReference>
<protein>
    <submittedName>
        <fullName evidence="1">Uncharacterized protein</fullName>
    </submittedName>
</protein>
<evidence type="ECO:0000313" key="2">
    <source>
        <dbReference type="Proteomes" id="UP000282876"/>
    </source>
</evidence>
<evidence type="ECO:0000313" key="1">
    <source>
        <dbReference type="EMBL" id="RVD91894.1"/>
    </source>
</evidence>
<sequence length="104" mass="11832">MKNYIASFVYLFSLVKSTQEECNSSESSKKDTSQSIKTLCHQLLPSNSILSFSLPTQLLNKITSKDFKKWFETETFLNDSSNLMTREKNAFGCSKISFDALPEN</sequence>
<gene>
    <name evidence="1" type="ORF">TUBRATIS_16310</name>
</gene>
<keyword evidence="2" id="KW-1185">Reference proteome</keyword>
<dbReference type="VEuPathDB" id="MicrosporidiaDB:TUBRATIS_16310"/>
<comment type="caution">
    <text evidence="1">The sequence shown here is derived from an EMBL/GenBank/DDBJ whole genome shotgun (WGS) entry which is preliminary data.</text>
</comment>
<dbReference type="AlphaFoldDB" id="A0A437ALB1"/>
<reference evidence="1 2" key="1">
    <citation type="submission" date="2018-10" db="EMBL/GenBank/DDBJ databases">
        <title>Draft genome sequence of the microsporidian Tubulinosema ratisbonensis.</title>
        <authorList>
            <person name="Polonais V."/>
            <person name="Peyretaillade E."/>
            <person name="Niehus S."/>
            <person name="Wawrzyniak I."/>
            <person name="Franchet A."/>
            <person name="Gaspin C."/>
            <person name="Reichstadt M."/>
            <person name="Belser C."/>
            <person name="Labadie K."/>
            <person name="Delbac F."/>
            <person name="Ferrandon D."/>
        </authorList>
    </citation>
    <scope>NUCLEOTIDE SEQUENCE [LARGE SCALE GENOMIC DNA]</scope>
    <source>
        <strain evidence="1 2">Franzen</strain>
    </source>
</reference>